<dbReference type="AlphaFoldDB" id="A0A3N0YUF4"/>
<dbReference type="InterPro" id="IPR010989">
    <property type="entry name" value="SNARE"/>
</dbReference>
<comment type="caution">
    <text evidence="2">The sequence shown here is derived from an EMBL/GenBank/DDBJ whole genome shotgun (WGS) entry which is preliminary data.</text>
</comment>
<keyword evidence="3" id="KW-1185">Reference proteome</keyword>
<dbReference type="GO" id="GO:0016192">
    <property type="term" value="P:vesicle-mediated transport"/>
    <property type="evidence" value="ECO:0007669"/>
    <property type="project" value="InterPro"/>
</dbReference>
<evidence type="ECO:0000256" key="1">
    <source>
        <dbReference type="SAM" id="MobiDB-lite"/>
    </source>
</evidence>
<evidence type="ECO:0000313" key="3">
    <source>
        <dbReference type="Proteomes" id="UP000281406"/>
    </source>
</evidence>
<reference evidence="2 3" key="1">
    <citation type="submission" date="2018-10" db="EMBL/GenBank/DDBJ databases">
        <title>Genome assembly for a Yunnan-Guizhou Plateau 3E fish, Anabarilius grahami (Regan), and its evolutionary and genetic applications.</title>
        <authorList>
            <person name="Jiang W."/>
        </authorList>
    </citation>
    <scope>NUCLEOTIDE SEQUENCE [LARGE SCALE GENOMIC DNA]</scope>
    <source>
        <strain evidence="2">AG-KIZ</strain>
        <tissue evidence="2">Muscle</tissue>
    </source>
</reference>
<accession>A0A3N0YUF4</accession>
<dbReference type="SUPFAM" id="SSF47661">
    <property type="entry name" value="t-snare proteins"/>
    <property type="match status" value="1"/>
</dbReference>
<evidence type="ECO:0000313" key="2">
    <source>
        <dbReference type="EMBL" id="ROL49825.1"/>
    </source>
</evidence>
<sequence length="115" mass="13098">MTSCISVHQGKDPEEEDEVAVGIEKGFMDEFFEQVEEIRGFIGSLTEKVEEVKRNHSAILASPNPDERKKGLSFRGDTTRDSVLYEMMMVDLQSAEGKRVGDEKRQLDERQSRTT</sequence>
<organism evidence="2 3">
    <name type="scientific">Anabarilius grahami</name>
    <name type="common">Kanglang fish</name>
    <name type="synonym">Barilius grahami</name>
    <dbReference type="NCBI Taxonomy" id="495550"/>
    <lineage>
        <taxon>Eukaryota</taxon>
        <taxon>Metazoa</taxon>
        <taxon>Chordata</taxon>
        <taxon>Craniata</taxon>
        <taxon>Vertebrata</taxon>
        <taxon>Euteleostomi</taxon>
        <taxon>Actinopterygii</taxon>
        <taxon>Neopterygii</taxon>
        <taxon>Teleostei</taxon>
        <taxon>Ostariophysi</taxon>
        <taxon>Cypriniformes</taxon>
        <taxon>Xenocyprididae</taxon>
        <taxon>Xenocypridinae</taxon>
        <taxon>Xenocypridinae incertae sedis</taxon>
        <taxon>Anabarilius</taxon>
    </lineage>
</organism>
<dbReference type="GO" id="GO:0016020">
    <property type="term" value="C:membrane"/>
    <property type="evidence" value="ECO:0007669"/>
    <property type="project" value="InterPro"/>
</dbReference>
<dbReference type="OrthoDB" id="10255013at2759"/>
<dbReference type="Proteomes" id="UP000281406">
    <property type="component" value="Unassembled WGS sequence"/>
</dbReference>
<protein>
    <submittedName>
        <fullName evidence="2">Syntaxin-1B</fullName>
    </submittedName>
</protein>
<feature type="region of interest" description="Disordered" evidence="1">
    <location>
        <begin position="95"/>
        <end position="115"/>
    </location>
</feature>
<proteinExistence type="predicted"/>
<name>A0A3N0YUF4_ANAGA</name>
<feature type="compositionally biased region" description="Basic and acidic residues" evidence="1">
    <location>
        <begin position="96"/>
        <end position="115"/>
    </location>
</feature>
<dbReference type="EMBL" id="RJVU01026072">
    <property type="protein sequence ID" value="ROL49825.1"/>
    <property type="molecule type" value="Genomic_DNA"/>
</dbReference>
<dbReference type="Gene3D" id="1.20.58.70">
    <property type="match status" value="1"/>
</dbReference>
<gene>
    <name evidence="2" type="ORF">DPX16_1196</name>
</gene>